<dbReference type="InParanoid" id="B0D323"/>
<dbReference type="PANTHER" id="PTHR15332">
    <property type="entry name" value="PROPROTEIN CONVERTASE SUBTILISIN_KEXIN TYPE 5-LIKE"/>
    <property type="match status" value="1"/>
</dbReference>
<dbReference type="AlphaFoldDB" id="B0D323"/>
<dbReference type="CDD" id="cd00064">
    <property type="entry name" value="FU"/>
    <property type="match status" value="3"/>
</dbReference>
<evidence type="ECO:0000313" key="4">
    <source>
        <dbReference type="Proteomes" id="UP000001194"/>
    </source>
</evidence>
<sequence length="1014" mass="106734">MASFSPTERFCALKCVEAVDSRMVREHSQQGGHKLGWSLFQEALKRNNGREVYQGNTALQGCGSISGQTSILCHRTPCFCTSTLTFIHSFSLFLILNLFVASAVAQSSVSVVCVAGQCLQGFSNVTIGAKVSAPGLPVTVQLLPGQYTSTTNPQLLHNLLTSSSTTLTPSAGFSNSTTISSLPLNLALNAGLAIYSQPLYAGQAGFSPLAASPAANTSTPLTASSLALSNNVWAAAQASAPPQEPAAAPPASPVPPAKLALRDFLVHNVKHAQQDAHPATRASQVPVGVSSPSSLPTHPPHCGSTGQCACNPGWTTSSNGTACAQCSPGFFLTSTGDCQVCAVGCTQCADGTGVCIACKNGFTQDANDKTKCDAVPSVTTSNTLCPDGSFGNGATCAACSSTCLTCSGPTSNDCIICATGQYLFNGNCVSANSNGPVGLNAHHAPSQILVSPLQSTNYNAQDAFLASFSPKAVACKAWLLPPSHDFTLNLIANIACSSSCGTCAGSADFCLTCTSNLLASNGKCVSTCPSGTFSSSNSCLSCHADCATCSGSSFTQCSTCPPNRPVLANGRCLPTCSKSQYFDKTSSSCLTCDSSCSSCSGSGPANCLGCASSSQVLRAGTCVAANCSAQSSVIPGLGVCLSDLVRVPSSSGSPAAMPSITGLSNPTTQLTGRRALAWWEILLMALGCAFIFLLVLVLWRRKARKQRAKATLMFAHTKRLDGMHQGWRWRVKRFFGGARGGRGRREEAEVLPVAYNHHELQQQHTPRPVSLVSAADVRTGKKEMEDAKRRLLSMDRKKMDALRAGLKAKKMKSQKRETLDDVIDAYAYYHGSSRAPSTLAPSRLSQAPSALPGLDDNHRGGRRIERDSLFSELMGVPRRTAEPRQPVKDWDTTRYSASTLGQREEVLVDLEKDYDELPPQIPPLQMMSNPFGVHTSTRSPTEAQKIVIAARPGLLASPPASTTLPGPFSMTAHEMPVPLHQGGFWPPQQPEINSVVIQPTHTGTPRNPFRIGTF</sequence>
<dbReference type="RefSeq" id="XP_001878149.1">
    <property type="nucleotide sequence ID" value="XM_001878114.1"/>
</dbReference>
<feature type="transmembrane region" description="Helical" evidence="2">
    <location>
        <begin position="676"/>
        <end position="699"/>
    </location>
</feature>
<dbReference type="InterPro" id="IPR009030">
    <property type="entry name" value="Growth_fac_rcpt_cys_sf"/>
</dbReference>
<dbReference type="OrthoDB" id="18487at2759"/>
<dbReference type="InterPro" id="IPR006212">
    <property type="entry name" value="Furin_repeat"/>
</dbReference>
<feature type="compositionally biased region" description="Low complexity" evidence="1">
    <location>
        <begin position="283"/>
        <end position="293"/>
    </location>
</feature>
<dbReference type="GeneID" id="6074153"/>
<dbReference type="SMART" id="SM00261">
    <property type="entry name" value="FU"/>
    <property type="match status" value="5"/>
</dbReference>
<feature type="compositionally biased region" description="Polar residues" evidence="1">
    <location>
        <begin position="834"/>
        <end position="848"/>
    </location>
</feature>
<dbReference type="Gene3D" id="2.10.220.10">
    <property type="entry name" value="Hormone Receptor, Insulin-like Growth Factor Receptor 1, Chain A, domain 2"/>
    <property type="match status" value="3"/>
</dbReference>
<name>B0D323_LACBS</name>
<dbReference type="HOGENOM" id="CLU_010013_0_0_1"/>
<proteinExistence type="predicted"/>
<dbReference type="KEGG" id="lbc:LACBIDRAFT_293338"/>
<accession>B0D323</accession>
<gene>
    <name evidence="3" type="ORF">LACBIDRAFT_293338</name>
</gene>
<feature type="region of interest" description="Disordered" evidence="1">
    <location>
        <begin position="834"/>
        <end position="861"/>
    </location>
</feature>
<dbReference type="PANTHER" id="PTHR15332:SF175">
    <property type="entry name" value="PROPROTEIN CONVERTASE SUBTILISIN_KEXIN TYPE 5-LIKE"/>
    <property type="match status" value="1"/>
</dbReference>
<dbReference type="STRING" id="486041.B0D323"/>
<feature type="region of interest" description="Disordered" evidence="1">
    <location>
        <begin position="273"/>
        <end position="293"/>
    </location>
</feature>
<organism evidence="4">
    <name type="scientific">Laccaria bicolor (strain S238N-H82 / ATCC MYA-4686)</name>
    <name type="common">Bicoloured deceiver</name>
    <name type="synonym">Laccaria laccata var. bicolor</name>
    <dbReference type="NCBI Taxonomy" id="486041"/>
    <lineage>
        <taxon>Eukaryota</taxon>
        <taxon>Fungi</taxon>
        <taxon>Dikarya</taxon>
        <taxon>Basidiomycota</taxon>
        <taxon>Agaricomycotina</taxon>
        <taxon>Agaricomycetes</taxon>
        <taxon>Agaricomycetidae</taxon>
        <taxon>Agaricales</taxon>
        <taxon>Agaricineae</taxon>
        <taxon>Hydnangiaceae</taxon>
        <taxon>Laccaria</taxon>
    </lineage>
</organism>
<evidence type="ECO:0000256" key="2">
    <source>
        <dbReference type="SAM" id="Phobius"/>
    </source>
</evidence>
<keyword evidence="2" id="KW-0812">Transmembrane</keyword>
<keyword evidence="2" id="KW-1133">Transmembrane helix</keyword>
<dbReference type="Proteomes" id="UP000001194">
    <property type="component" value="Unassembled WGS sequence"/>
</dbReference>
<evidence type="ECO:0000256" key="1">
    <source>
        <dbReference type="SAM" id="MobiDB-lite"/>
    </source>
</evidence>
<keyword evidence="4" id="KW-1185">Reference proteome</keyword>
<dbReference type="SUPFAM" id="SSF57184">
    <property type="entry name" value="Growth factor receptor domain"/>
    <property type="match status" value="2"/>
</dbReference>
<dbReference type="EMBL" id="DS547096">
    <property type="protein sequence ID" value="EDR10848.1"/>
    <property type="molecule type" value="Genomic_DNA"/>
</dbReference>
<evidence type="ECO:0000313" key="3">
    <source>
        <dbReference type="EMBL" id="EDR10848.1"/>
    </source>
</evidence>
<keyword evidence="2" id="KW-0472">Membrane</keyword>
<protein>
    <submittedName>
        <fullName evidence="3">Predicted protein</fullName>
    </submittedName>
</protein>
<reference evidence="3 4" key="1">
    <citation type="journal article" date="2008" name="Nature">
        <title>The genome of Laccaria bicolor provides insights into mycorrhizal symbiosis.</title>
        <authorList>
            <person name="Martin F."/>
            <person name="Aerts A."/>
            <person name="Ahren D."/>
            <person name="Brun A."/>
            <person name="Danchin E.G.J."/>
            <person name="Duchaussoy F."/>
            <person name="Gibon J."/>
            <person name="Kohler A."/>
            <person name="Lindquist E."/>
            <person name="Pereda V."/>
            <person name="Salamov A."/>
            <person name="Shapiro H.J."/>
            <person name="Wuyts J."/>
            <person name="Blaudez D."/>
            <person name="Buee M."/>
            <person name="Brokstein P."/>
            <person name="Canbaeck B."/>
            <person name="Cohen D."/>
            <person name="Courty P.E."/>
            <person name="Coutinho P.M."/>
            <person name="Delaruelle C."/>
            <person name="Detter J.C."/>
            <person name="Deveau A."/>
            <person name="DiFazio S."/>
            <person name="Duplessis S."/>
            <person name="Fraissinet-Tachet L."/>
            <person name="Lucic E."/>
            <person name="Frey-Klett P."/>
            <person name="Fourrey C."/>
            <person name="Feussner I."/>
            <person name="Gay G."/>
            <person name="Grimwood J."/>
            <person name="Hoegger P.J."/>
            <person name="Jain P."/>
            <person name="Kilaru S."/>
            <person name="Labbe J."/>
            <person name="Lin Y.C."/>
            <person name="Legue V."/>
            <person name="Le Tacon F."/>
            <person name="Marmeisse R."/>
            <person name="Melayah D."/>
            <person name="Montanini B."/>
            <person name="Muratet M."/>
            <person name="Nehls U."/>
            <person name="Niculita-Hirzel H."/>
            <person name="Oudot-Le Secq M.P."/>
            <person name="Peter M."/>
            <person name="Quesneville H."/>
            <person name="Rajashekar B."/>
            <person name="Reich M."/>
            <person name="Rouhier N."/>
            <person name="Schmutz J."/>
            <person name="Yin T."/>
            <person name="Chalot M."/>
            <person name="Henrissat B."/>
            <person name="Kuees U."/>
            <person name="Lucas S."/>
            <person name="Van de Peer Y."/>
            <person name="Podila G.K."/>
            <person name="Polle A."/>
            <person name="Pukkila P.J."/>
            <person name="Richardson P.M."/>
            <person name="Rouze P."/>
            <person name="Sanders I.R."/>
            <person name="Stajich J.E."/>
            <person name="Tunlid A."/>
            <person name="Tuskan G."/>
            <person name="Grigoriev I.V."/>
        </authorList>
    </citation>
    <scope>NUCLEOTIDE SEQUENCE [LARGE SCALE GENOMIC DNA]</scope>
    <source>
        <strain evidence="4">S238N-H82 / ATCC MYA-4686</strain>
    </source>
</reference>